<keyword evidence="6" id="KW-1185">Reference proteome</keyword>
<evidence type="ECO:0000313" key="6">
    <source>
        <dbReference type="Proteomes" id="UP000617555"/>
    </source>
</evidence>
<name>A0ABQ1IRH3_9GAMM</name>
<proteinExistence type="predicted"/>
<keyword evidence="3" id="KW-0067">ATP-binding</keyword>
<evidence type="ECO:0000256" key="2">
    <source>
        <dbReference type="ARBA" id="ARBA00022741"/>
    </source>
</evidence>
<evidence type="ECO:0000256" key="1">
    <source>
        <dbReference type="ARBA" id="ARBA00022448"/>
    </source>
</evidence>
<dbReference type="Pfam" id="PF00005">
    <property type="entry name" value="ABC_tran"/>
    <property type="match status" value="2"/>
</dbReference>
<dbReference type="Proteomes" id="UP000617555">
    <property type="component" value="Unassembled WGS sequence"/>
</dbReference>
<dbReference type="InterPro" id="IPR027417">
    <property type="entry name" value="P-loop_NTPase"/>
</dbReference>
<sequence length="492" mass="55155">MEIRFTQLKCSSSSVSLVIDEWLIASQQSWGIFSTEGDVGATLGQLLTQQPHEKSIDYSGKFEGGDPSKVAVVSLLEQQSLLEDILAFDDSETLGYCDPKTTVFGVIYAQCHDNALTHQLLQQLDLTHLSQSHFTHLSTGEGRRVMLARAVAAQVPFLVLDEPYAGLDVEHRKTLTTYLQHLSQTMQILVVVSREEDMPDWIEHVALFSHGKLDSVMTKAQWDNHPVISQLTAQSGQQSEALLALIRRHRHSAKFAAPVFELHDGRVAYSDKVIFSGVNWRIDNGVHWQVKGPNGCGKSTLLGLIFGDHPQCYSNDIDIFGKKRGSGESIWEIKQHIGMVSSALHMQYRVNCSALDVIVSGFYDSIGLYQKPTQQQVAIASEWLAILHMGHLSKTAFKQLEYGQQRLLLIARAIVKQPTLLILDEPYQGLDYLGRRLIKNSLELIAKEHLSQLLYVSHYQQDSLDSIKHFIEFVPDENHQGYRALVSGPSID</sequence>
<dbReference type="PANTHER" id="PTHR43553">
    <property type="entry name" value="HEAVY METAL TRANSPORTER"/>
    <property type="match status" value="1"/>
</dbReference>
<dbReference type="RefSeq" id="WP_188737388.1">
    <property type="nucleotide sequence ID" value="NZ_BMII01000006.1"/>
</dbReference>
<gene>
    <name evidence="5" type="ORF">GCM10011607_08930</name>
</gene>
<dbReference type="InterPro" id="IPR003439">
    <property type="entry name" value="ABC_transporter-like_ATP-bd"/>
</dbReference>
<evidence type="ECO:0000256" key="3">
    <source>
        <dbReference type="ARBA" id="ARBA00022840"/>
    </source>
</evidence>
<feature type="domain" description="ABC transporter" evidence="4">
    <location>
        <begin position="3"/>
        <end position="235"/>
    </location>
</feature>
<feature type="domain" description="ABC transporter" evidence="4">
    <location>
        <begin position="260"/>
        <end position="491"/>
    </location>
</feature>
<dbReference type="EMBL" id="BMII01000006">
    <property type="protein sequence ID" value="GGB50767.1"/>
    <property type="molecule type" value="Genomic_DNA"/>
</dbReference>
<dbReference type="Gene3D" id="3.40.50.300">
    <property type="entry name" value="P-loop containing nucleotide triphosphate hydrolases"/>
    <property type="match status" value="2"/>
</dbReference>
<keyword evidence="1" id="KW-0813">Transport</keyword>
<dbReference type="PROSITE" id="PS50893">
    <property type="entry name" value="ABC_TRANSPORTER_2"/>
    <property type="match status" value="2"/>
</dbReference>
<evidence type="ECO:0000313" key="5">
    <source>
        <dbReference type="EMBL" id="GGB50767.1"/>
    </source>
</evidence>
<keyword evidence="2" id="KW-0547">Nucleotide-binding</keyword>
<evidence type="ECO:0000259" key="4">
    <source>
        <dbReference type="PROSITE" id="PS50893"/>
    </source>
</evidence>
<dbReference type="SUPFAM" id="SSF52540">
    <property type="entry name" value="P-loop containing nucleoside triphosphate hydrolases"/>
    <property type="match status" value="2"/>
</dbReference>
<dbReference type="SMART" id="SM00382">
    <property type="entry name" value="AAA"/>
    <property type="match status" value="1"/>
</dbReference>
<dbReference type="InterPro" id="IPR003593">
    <property type="entry name" value="AAA+_ATPase"/>
</dbReference>
<organism evidence="5 6">
    <name type="scientific">Shewanella inventionis</name>
    <dbReference type="NCBI Taxonomy" id="1738770"/>
    <lineage>
        <taxon>Bacteria</taxon>
        <taxon>Pseudomonadati</taxon>
        <taxon>Pseudomonadota</taxon>
        <taxon>Gammaproteobacteria</taxon>
        <taxon>Alteromonadales</taxon>
        <taxon>Shewanellaceae</taxon>
        <taxon>Shewanella</taxon>
    </lineage>
</organism>
<comment type="caution">
    <text evidence="5">The sequence shown here is derived from an EMBL/GenBank/DDBJ whole genome shotgun (WGS) entry which is preliminary data.</text>
</comment>
<reference evidence="6" key="1">
    <citation type="journal article" date="2019" name="Int. J. Syst. Evol. Microbiol.">
        <title>The Global Catalogue of Microorganisms (GCM) 10K type strain sequencing project: providing services to taxonomists for standard genome sequencing and annotation.</title>
        <authorList>
            <consortium name="The Broad Institute Genomics Platform"/>
            <consortium name="The Broad Institute Genome Sequencing Center for Infectious Disease"/>
            <person name="Wu L."/>
            <person name="Ma J."/>
        </authorList>
    </citation>
    <scope>NUCLEOTIDE SEQUENCE [LARGE SCALE GENOMIC DNA]</scope>
    <source>
        <strain evidence="6">CGMCC 1.15339</strain>
    </source>
</reference>
<dbReference type="PANTHER" id="PTHR43553:SF3">
    <property type="entry name" value="ABC TRANSPORTER ATP-BINDING PROTEIN MODF"/>
    <property type="match status" value="1"/>
</dbReference>
<protein>
    <submittedName>
        <fullName evidence="5">ABC transporter</fullName>
    </submittedName>
</protein>
<dbReference type="InterPro" id="IPR050095">
    <property type="entry name" value="ECF_ABC_transporter_ATP-bd"/>
</dbReference>
<accession>A0ABQ1IRH3</accession>